<name>A0ABW2PTL7_9BACL</name>
<dbReference type="InterPro" id="IPR042070">
    <property type="entry name" value="PucR_C-HTH_sf"/>
</dbReference>
<feature type="domain" description="PucR C-terminal helix-turn-helix" evidence="1">
    <location>
        <begin position="222"/>
        <end position="277"/>
    </location>
</feature>
<gene>
    <name evidence="2" type="ORF">ACFQO8_10435</name>
</gene>
<dbReference type="InterPro" id="IPR051448">
    <property type="entry name" value="CdaR-like_regulators"/>
</dbReference>
<dbReference type="Gene3D" id="1.10.10.2840">
    <property type="entry name" value="PucR C-terminal helix-turn-helix domain"/>
    <property type="match status" value="1"/>
</dbReference>
<reference evidence="3" key="1">
    <citation type="journal article" date="2019" name="Int. J. Syst. Evol. Microbiol.">
        <title>The Global Catalogue of Microorganisms (GCM) 10K type strain sequencing project: providing services to taxonomists for standard genome sequencing and annotation.</title>
        <authorList>
            <consortium name="The Broad Institute Genomics Platform"/>
            <consortium name="The Broad Institute Genome Sequencing Center for Infectious Disease"/>
            <person name="Wu L."/>
            <person name="Ma J."/>
        </authorList>
    </citation>
    <scope>NUCLEOTIDE SEQUENCE [LARGE SCALE GENOMIC DNA]</scope>
    <source>
        <strain evidence="3">CCUG 55590</strain>
    </source>
</reference>
<proteinExistence type="predicted"/>
<sequence length="283" mass="33244">MIVLNTFDRIKSIFPTAVHRSEDASGDLDWFETQDGTIFGLPTFELTEREQQLLRMWATPILQTDPHQRKWQERLQDETYRLDQSFRLISLSLQEAEEEAFESFISIVHDFMPHAEIVWMTTKHIELIERDSFVDLQEFEDVLRAIASDCFIEAHAVYSERSQGSLALVYRQHQLLMPYARLSTKTYPASQLLYHYLLQEQDLKERSHITAPLMKMLDLSTIELLEALFSNSLNVSHTAKALFMHRNTLNYRLDRLFETTGYDARKFYDASLLQLMVTLHKSD</sequence>
<evidence type="ECO:0000313" key="3">
    <source>
        <dbReference type="Proteomes" id="UP001596439"/>
    </source>
</evidence>
<dbReference type="PANTHER" id="PTHR33744">
    <property type="entry name" value="CARBOHYDRATE DIACID REGULATOR"/>
    <property type="match status" value="1"/>
</dbReference>
<keyword evidence="3" id="KW-1185">Reference proteome</keyword>
<evidence type="ECO:0000313" key="2">
    <source>
        <dbReference type="EMBL" id="MFC7390571.1"/>
    </source>
</evidence>
<dbReference type="EMBL" id="JBHTCE010000001">
    <property type="protein sequence ID" value="MFC7390571.1"/>
    <property type="molecule type" value="Genomic_DNA"/>
</dbReference>
<organism evidence="2 3">
    <name type="scientific">Exiguobacterium aestuarii</name>
    <dbReference type="NCBI Taxonomy" id="273527"/>
    <lineage>
        <taxon>Bacteria</taxon>
        <taxon>Bacillati</taxon>
        <taxon>Bacillota</taxon>
        <taxon>Bacilli</taxon>
        <taxon>Bacillales</taxon>
        <taxon>Bacillales Family XII. Incertae Sedis</taxon>
        <taxon>Exiguobacterium</taxon>
    </lineage>
</organism>
<dbReference type="SUPFAM" id="SSF46689">
    <property type="entry name" value="Homeodomain-like"/>
    <property type="match status" value="1"/>
</dbReference>
<dbReference type="InterPro" id="IPR009057">
    <property type="entry name" value="Homeodomain-like_sf"/>
</dbReference>
<protein>
    <submittedName>
        <fullName evidence="2">PucR family transcriptional regulator</fullName>
    </submittedName>
</protein>
<dbReference type="PANTHER" id="PTHR33744:SF15">
    <property type="entry name" value="CARBOHYDRATE DIACID REGULATOR"/>
    <property type="match status" value="1"/>
</dbReference>
<dbReference type="InterPro" id="IPR025736">
    <property type="entry name" value="PucR_C-HTH_dom"/>
</dbReference>
<evidence type="ECO:0000259" key="1">
    <source>
        <dbReference type="Pfam" id="PF13556"/>
    </source>
</evidence>
<dbReference type="Pfam" id="PF13556">
    <property type="entry name" value="HTH_30"/>
    <property type="match status" value="1"/>
</dbReference>
<accession>A0ABW2PTL7</accession>
<dbReference type="Proteomes" id="UP001596439">
    <property type="component" value="Unassembled WGS sequence"/>
</dbReference>
<comment type="caution">
    <text evidence="2">The sequence shown here is derived from an EMBL/GenBank/DDBJ whole genome shotgun (WGS) entry which is preliminary data.</text>
</comment>
<dbReference type="RefSeq" id="WP_260569865.1">
    <property type="nucleotide sequence ID" value="NZ_JANIEL010000049.1"/>
</dbReference>